<evidence type="ECO:0000256" key="2">
    <source>
        <dbReference type="ARBA" id="ARBA00006418"/>
    </source>
</evidence>
<comment type="caution">
    <text evidence="12">The sequence shown here is derived from an EMBL/GenBank/DDBJ whole genome shotgun (WGS) entry which is preliminary data.</text>
</comment>
<dbReference type="PROSITE" id="PS51257">
    <property type="entry name" value="PROKAR_LIPOPROTEIN"/>
    <property type="match status" value="1"/>
</dbReference>
<feature type="transmembrane region" description="Helical" evidence="11">
    <location>
        <begin position="124"/>
        <end position="149"/>
    </location>
</feature>
<evidence type="ECO:0000256" key="11">
    <source>
        <dbReference type="SAM" id="Phobius"/>
    </source>
</evidence>
<dbReference type="PANTHER" id="PTHR32012:SF0">
    <property type="entry name" value="TRANSMEMBRANE PROTEIN 182"/>
    <property type="match status" value="1"/>
</dbReference>
<evidence type="ECO:0000256" key="8">
    <source>
        <dbReference type="ARBA" id="ARBA00022989"/>
    </source>
</evidence>
<keyword evidence="10" id="KW-0325">Glycoprotein</keyword>
<dbReference type="GO" id="GO:0007517">
    <property type="term" value="P:muscle organ development"/>
    <property type="evidence" value="ECO:0007669"/>
    <property type="project" value="UniProtKB-KW"/>
</dbReference>
<feature type="transmembrane region" description="Helical" evidence="11">
    <location>
        <begin position="161"/>
        <end position="179"/>
    </location>
</feature>
<dbReference type="InterPro" id="IPR004031">
    <property type="entry name" value="PMP22/EMP/MP20/Claudin"/>
</dbReference>
<reference evidence="12 13" key="1">
    <citation type="journal article" date="2021" name="Sci. Rep.">
        <title>Chromosome anchoring in Senegalese sole (Solea senegalensis) reveals sex-associated markers and genome rearrangements in flatfish.</title>
        <authorList>
            <person name="Guerrero-Cozar I."/>
            <person name="Gomez-Garrido J."/>
            <person name="Berbel C."/>
            <person name="Martinez-Blanch J.F."/>
            <person name="Alioto T."/>
            <person name="Claros M.G."/>
            <person name="Gagnaire P.A."/>
            <person name="Manchado M."/>
        </authorList>
    </citation>
    <scope>NUCLEOTIDE SEQUENCE [LARGE SCALE GENOMIC DNA]</scope>
    <source>
        <strain evidence="12">Sse05_10M</strain>
    </source>
</reference>
<keyword evidence="13" id="KW-1185">Reference proteome</keyword>
<evidence type="ECO:0000256" key="1">
    <source>
        <dbReference type="ARBA" id="ARBA00004651"/>
    </source>
</evidence>
<comment type="subcellular location">
    <subcellularLocation>
        <location evidence="1">Cell membrane</location>
        <topology evidence="1">Multi-pass membrane protein</topology>
    </subcellularLocation>
</comment>
<gene>
    <name evidence="12" type="ORF">JOB18_005833</name>
</gene>
<evidence type="ECO:0000256" key="3">
    <source>
        <dbReference type="ARBA" id="ARBA00014600"/>
    </source>
</evidence>
<dbReference type="Pfam" id="PF13903">
    <property type="entry name" value="Claudin_2"/>
    <property type="match status" value="1"/>
</dbReference>
<evidence type="ECO:0000256" key="5">
    <source>
        <dbReference type="ARBA" id="ARBA00022541"/>
    </source>
</evidence>
<comment type="similarity">
    <text evidence="2">Belongs to the TMEM182 family.</text>
</comment>
<feature type="transmembrane region" description="Helical" evidence="11">
    <location>
        <begin position="211"/>
        <end position="231"/>
    </location>
</feature>
<proteinExistence type="inferred from homology"/>
<keyword evidence="7" id="KW-0732">Signal</keyword>
<keyword evidence="6 11" id="KW-0812">Transmembrane</keyword>
<dbReference type="EMBL" id="JAGKHQ010000012">
    <property type="protein sequence ID" value="KAG7501754.1"/>
    <property type="molecule type" value="Genomic_DNA"/>
</dbReference>
<dbReference type="Proteomes" id="UP000693946">
    <property type="component" value="Linkage Group LG2"/>
</dbReference>
<dbReference type="AlphaFoldDB" id="A0AAV6RAX3"/>
<evidence type="ECO:0000256" key="4">
    <source>
        <dbReference type="ARBA" id="ARBA00022475"/>
    </source>
</evidence>
<accession>A0AAV6RAX3</accession>
<evidence type="ECO:0000256" key="7">
    <source>
        <dbReference type="ARBA" id="ARBA00022729"/>
    </source>
</evidence>
<organism evidence="12 13">
    <name type="scientific">Solea senegalensis</name>
    <name type="common">Senegalese sole</name>
    <dbReference type="NCBI Taxonomy" id="28829"/>
    <lineage>
        <taxon>Eukaryota</taxon>
        <taxon>Metazoa</taxon>
        <taxon>Chordata</taxon>
        <taxon>Craniata</taxon>
        <taxon>Vertebrata</taxon>
        <taxon>Euteleostomi</taxon>
        <taxon>Actinopterygii</taxon>
        <taxon>Neopterygii</taxon>
        <taxon>Teleostei</taxon>
        <taxon>Neoteleostei</taxon>
        <taxon>Acanthomorphata</taxon>
        <taxon>Carangaria</taxon>
        <taxon>Pleuronectiformes</taxon>
        <taxon>Pleuronectoidei</taxon>
        <taxon>Soleidae</taxon>
        <taxon>Solea</taxon>
    </lineage>
</organism>
<keyword evidence="9 11" id="KW-0472">Membrane</keyword>
<keyword evidence="4" id="KW-1003">Cell membrane</keyword>
<dbReference type="InterPro" id="IPR026763">
    <property type="entry name" value="TMEM182"/>
</dbReference>
<keyword evidence="5" id="KW-0517">Myogenesis</keyword>
<dbReference type="PANTHER" id="PTHR32012">
    <property type="entry name" value="TRANSMEMBRANE PROTEIN 182-RELATED"/>
    <property type="match status" value="1"/>
</dbReference>
<keyword evidence="8 11" id="KW-1133">Transmembrane helix</keyword>
<evidence type="ECO:0000256" key="9">
    <source>
        <dbReference type="ARBA" id="ARBA00023136"/>
    </source>
</evidence>
<sequence length="248" mass="27362">MSPVERTKLLLFFALFSGVVGFLLMLLSCGTEYWLLAAQSCRDEALDEVTMFHEGLFWRCSFTASSLQYSTWGLLISNQPSSKICQAAFLFPFPVNEPARDLVERHSFPKEPYEHPSAIVFRTFWSIFLVAGVAAVVTGEFVVICAGPLTNHRLFKAGGTLQLCGGVCLLAVVLMYLLWVQVLDTLEQFALHQSLSSCPSFHLSVEHGPSFLLAPAAVFFCLLAGLLSVLVGQNVQRDGKKHNSIPDI</sequence>
<evidence type="ECO:0000256" key="10">
    <source>
        <dbReference type="ARBA" id="ARBA00023180"/>
    </source>
</evidence>
<evidence type="ECO:0000313" key="12">
    <source>
        <dbReference type="EMBL" id="KAG7501754.1"/>
    </source>
</evidence>
<protein>
    <recommendedName>
        <fullName evidence="3">Transmembrane protein 182</fullName>
    </recommendedName>
</protein>
<evidence type="ECO:0000256" key="6">
    <source>
        <dbReference type="ARBA" id="ARBA00022692"/>
    </source>
</evidence>
<name>A0AAV6RAX3_SOLSE</name>
<evidence type="ECO:0000313" key="13">
    <source>
        <dbReference type="Proteomes" id="UP000693946"/>
    </source>
</evidence>
<dbReference type="GO" id="GO:0005886">
    <property type="term" value="C:plasma membrane"/>
    <property type="evidence" value="ECO:0007669"/>
    <property type="project" value="UniProtKB-SubCell"/>
</dbReference>
<feature type="transmembrane region" description="Helical" evidence="11">
    <location>
        <begin position="9"/>
        <end position="27"/>
    </location>
</feature>